<evidence type="ECO:0000256" key="1">
    <source>
        <dbReference type="ARBA" id="ARBA00006139"/>
    </source>
</evidence>
<proteinExistence type="inferred from homology"/>
<keyword evidence="2" id="KW-1003">Cell membrane</keyword>
<evidence type="ECO:0000256" key="3">
    <source>
        <dbReference type="ARBA" id="ARBA00022670"/>
    </source>
</evidence>
<evidence type="ECO:0000313" key="11">
    <source>
        <dbReference type="EMBL" id="GAL35326.1"/>
    </source>
</evidence>
<keyword evidence="4 10" id="KW-0812">Transmembrane</keyword>
<accession>A0A090T5V9</accession>
<feature type="transmembrane region" description="Helical" evidence="10">
    <location>
        <begin position="107"/>
        <end position="128"/>
    </location>
</feature>
<organism evidence="11 12">
    <name type="scientific">Vibrio maritimus</name>
    <dbReference type="NCBI Taxonomy" id="990268"/>
    <lineage>
        <taxon>Bacteria</taxon>
        <taxon>Pseudomonadati</taxon>
        <taxon>Pseudomonadota</taxon>
        <taxon>Gammaproteobacteria</taxon>
        <taxon>Vibrionales</taxon>
        <taxon>Vibrionaceae</taxon>
        <taxon>Vibrio</taxon>
    </lineage>
</organism>
<dbReference type="GO" id="GO:0016020">
    <property type="term" value="C:membrane"/>
    <property type="evidence" value="ECO:0007669"/>
    <property type="project" value="InterPro"/>
</dbReference>
<feature type="transmembrane region" description="Helical" evidence="10">
    <location>
        <begin position="43"/>
        <end position="63"/>
    </location>
</feature>
<keyword evidence="8 10" id="KW-0472">Membrane</keyword>
<evidence type="ECO:0000256" key="8">
    <source>
        <dbReference type="ARBA" id="ARBA00023136"/>
    </source>
</evidence>
<evidence type="ECO:0000256" key="9">
    <source>
        <dbReference type="RuleBase" id="RU004181"/>
    </source>
</evidence>
<dbReference type="AlphaFoldDB" id="A0A090T5V9"/>
<evidence type="ECO:0000256" key="2">
    <source>
        <dbReference type="ARBA" id="ARBA00022475"/>
    </source>
</evidence>
<dbReference type="GO" id="GO:0006508">
    <property type="term" value="P:proteolysis"/>
    <property type="evidence" value="ECO:0007669"/>
    <property type="project" value="UniProtKB-KW"/>
</dbReference>
<dbReference type="PRINTS" id="PR00781">
    <property type="entry name" value="LIPOSIGPTASE"/>
</dbReference>
<reference evidence="11 12" key="1">
    <citation type="submission" date="2014-09" db="EMBL/GenBank/DDBJ databases">
        <title>Vibrio maritimus JCM 19240. (C210) whole genome shotgun sequence.</title>
        <authorList>
            <person name="Sawabe T."/>
            <person name="Meirelles P."/>
            <person name="Nakanishi M."/>
            <person name="Sayaka M."/>
            <person name="Hattori M."/>
            <person name="Ohkuma M."/>
        </authorList>
    </citation>
    <scope>NUCLEOTIDE SEQUENCE [LARGE SCALE GENOMIC DNA]</scope>
    <source>
        <strain evidence="11 12">JCM 19240</strain>
    </source>
</reference>
<name>A0A090T5V9_9VIBR</name>
<protein>
    <submittedName>
        <fullName evidence="11">Lipoprotein signal peptidase</fullName>
        <ecNumber evidence="11">3.4.23.36</ecNumber>
    </submittedName>
</protein>
<keyword evidence="3" id="KW-0645">Protease</keyword>
<keyword evidence="11" id="KW-0449">Lipoprotein</keyword>
<dbReference type="EMBL" id="BBMT01000006">
    <property type="protein sequence ID" value="GAL35326.1"/>
    <property type="molecule type" value="Genomic_DNA"/>
</dbReference>
<dbReference type="GO" id="GO:0004190">
    <property type="term" value="F:aspartic-type endopeptidase activity"/>
    <property type="evidence" value="ECO:0007669"/>
    <property type="project" value="UniProtKB-KW"/>
</dbReference>
<gene>
    <name evidence="11" type="ORF">JCM19240_3696</name>
</gene>
<keyword evidence="12" id="KW-1185">Reference proteome</keyword>
<dbReference type="EC" id="3.4.23.36" evidence="11"/>
<evidence type="ECO:0000256" key="5">
    <source>
        <dbReference type="ARBA" id="ARBA00022750"/>
    </source>
</evidence>
<comment type="similarity">
    <text evidence="1 9">Belongs to the peptidase A8 family.</text>
</comment>
<evidence type="ECO:0000313" key="12">
    <source>
        <dbReference type="Proteomes" id="UP000029224"/>
    </source>
</evidence>
<dbReference type="PANTHER" id="PTHR33695:SF1">
    <property type="entry name" value="LIPOPROTEIN SIGNAL PEPTIDASE"/>
    <property type="match status" value="1"/>
</dbReference>
<keyword evidence="5" id="KW-0064">Aspartyl protease</keyword>
<dbReference type="Pfam" id="PF01252">
    <property type="entry name" value="Peptidase_A8"/>
    <property type="match status" value="1"/>
</dbReference>
<comment type="caution">
    <text evidence="11">The sequence shown here is derived from an EMBL/GenBank/DDBJ whole genome shotgun (WGS) entry which is preliminary data.</text>
</comment>
<sequence length="138" mass="15062">MASNYLPKFYMDSYFYDIFRVGYAENIGAFLGMGNSLADEHRFLLFTVLVSLLLAALFIYVVCAKNLDTLSIVAITLLLSGGGSNVYDRIVNDGAVIDFLNIGFGNVRTGVFNVADVAIMTAGLLLILSNLKSRESNQ</sequence>
<dbReference type="Proteomes" id="UP000029224">
    <property type="component" value="Unassembled WGS sequence"/>
</dbReference>
<dbReference type="PANTHER" id="PTHR33695">
    <property type="entry name" value="LIPOPROTEIN SIGNAL PEPTIDASE"/>
    <property type="match status" value="1"/>
</dbReference>
<keyword evidence="7 10" id="KW-1133">Transmembrane helix</keyword>
<keyword evidence="6 11" id="KW-0378">Hydrolase</keyword>
<dbReference type="InterPro" id="IPR001872">
    <property type="entry name" value="Peptidase_A8"/>
</dbReference>
<evidence type="ECO:0000256" key="4">
    <source>
        <dbReference type="ARBA" id="ARBA00022692"/>
    </source>
</evidence>
<evidence type="ECO:0000256" key="6">
    <source>
        <dbReference type="ARBA" id="ARBA00022801"/>
    </source>
</evidence>
<reference evidence="11 12" key="2">
    <citation type="submission" date="2014-09" db="EMBL/GenBank/DDBJ databases">
        <authorList>
            <consortium name="NBRP consortium"/>
            <person name="Sawabe T."/>
            <person name="Meirelles P."/>
            <person name="Nakanishi M."/>
            <person name="Sayaka M."/>
            <person name="Hattori M."/>
            <person name="Ohkuma M."/>
        </authorList>
    </citation>
    <scope>NUCLEOTIDE SEQUENCE [LARGE SCALE GENOMIC DNA]</scope>
    <source>
        <strain evidence="11 12">JCM 19240</strain>
    </source>
</reference>
<evidence type="ECO:0000256" key="10">
    <source>
        <dbReference type="SAM" id="Phobius"/>
    </source>
</evidence>
<evidence type="ECO:0000256" key="7">
    <source>
        <dbReference type="ARBA" id="ARBA00022989"/>
    </source>
</evidence>
<feature type="transmembrane region" description="Helical" evidence="10">
    <location>
        <begin position="70"/>
        <end position="87"/>
    </location>
</feature>